<comment type="caution">
    <text evidence="1">The sequence shown here is derived from an EMBL/GenBank/DDBJ whole genome shotgun (WGS) entry which is preliminary data.</text>
</comment>
<dbReference type="PANTHER" id="PTHR46781">
    <property type="entry name" value="ALPHA 1,4-GLYCOSYLTRANSFERASE FAMILY PROTEIN"/>
    <property type="match status" value="1"/>
</dbReference>
<dbReference type="Proteomes" id="UP000224567">
    <property type="component" value="Unassembled WGS sequence"/>
</dbReference>
<protein>
    <recommendedName>
        <fullName evidence="3">Alpha 1,4-glycosyltransferase domain-containing protein</fullName>
    </recommendedName>
</protein>
<evidence type="ECO:0000313" key="2">
    <source>
        <dbReference type="Proteomes" id="UP000224567"/>
    </source>
</evidence>
<reference evidence="2" key="2">
    <citation type="journal article" date="2017" name="J. Anim. Genet.">
        <title>Multiple reference genome sequences of hot pepper reveal the massive evolution of plant disease resistance genes by retroduplication.</title>
        <authorList>
            <person name="Kim S."/>
            <person name="Park J."/>
            <person name="Yeom S.-I."/>
            <person name="Kim Y.-M."/>
            <person name="Seo E."/>
            <person name="Kim K.-T."/>
            <person name="Kim M.-S."/>
            <person name="Lee J.M."/>
            <person name="Cheong K."/>
            <person name="Shin H.-S."/>
            <person name="Kim S.-B."/>
            <person name="Han K."/>
            <person name="Lee J."/>
            <person name="Park M."/>
            <person name="Lee H.-A."/>
            <person name="Lee H.-Y."/>
            <person name="Lee Y."/>
            <person name="Oh S."/>
            <person name="Lee J.H."/>
            <person name="Choi E."/>
            <person name="Choi E."/>
            <person name="Lee S.E."/>
            <person name="Jeon J."/>
            <person name="Kim H."/>
            <person name="Choi G."/>
            <person name="Song H."/>
            <person name="Lee J."/>
            <person name="Lee S.-C."/>
            <person name="Kwon J.-K."/>
            <person name="Lee H.-Y."/>
            <person name="Koo N."/>
            <person name="Hong Y."/>
            <person name="Kim R.W."/>
            <person name="Kang W.-H."/>
            <person name="Huh J.H."/>
            <person name="Kang B.-C."/>
            <person name="Yang T.-J."/>
            <person name="Lee Y.-H."/>
            <person name="Bennetzen J.L."/>
            <person name="Choi D."/>
        </authorList>
    </citation>
    <scope>NUCLEOTIDE SEQUENCE [LARGE SCALE GENOMIC DNA]</scope>
    <source>
        <strain evidence="2">cv. PBC81</strain>
    </source>
</reference>
<dbReference type="AlphaFoldDB" id="A0A2G2W668"/>
<dbReference type="EMBL" id="MLFT02000008">
    <property type="protein sequence ID" value="PHT40708.1"/>
    <property type="molecule type" value="Genomic_DNA"/>
</dbReference>
<proteinExistence type="predicted"/>
<dbReference type="OrthoDB" id="409543at2759"/>
<dbReference type="PANTHER" id="PTHR46781:SF2">
    <property type="entry name" value="ALPHA 1,4-GLYCOSYLTRANSFERASE FAMILY PROTEIN"/>
    <property type="match status" value="1"/>
</dbReference>
<dbReference type="SUPFAM" id="SSF53448">
    <property type="entry name" value="Nucleotide-diphospho-sugar transferases"/>
    <property type="match status" value="1"/>
</dbReference>
<reference evidence="1 2" key="1">
    <citation type="journal article" date="2017" name="Genome Biol.">
        <title>New reference genome sequences of hot pepper reveal the massive evolution of plant disease-resistance genes by retroduplication.</title>
        <authorList>
            <person name="Kim S."/>
            <person name="Park J."/>
            <person name="Yeom S.I."/>
            <person name="Kim Y.M."/>
            <person name="Seo E."/>
            <person name="Kim K.T."/>
            <person name="Kim M.S."/>
            <person name="Lee J.M."/>
            <person name="Cheong K."/>
            <person name="Shin H.S."/>
            <person name="Kim S.B."/>
            <person name="Han K."/>
            <person name="Lee J."/>
            <person name="Park M."/>
            <person name="Lee H.A."/>
            <person name="Lee H.Y."/>
            <person name="Lee Y."/>
            <person name="Oh S."/>
            <person name="Lee J.H."/>
            <person name="Choi E."/>
            <person name="Choi E."/>
            <person name="Lee S.E."/>
            <person name="Jeon J."/>
            <person name="Kim H."/>
            <person name="Choi G."/>
            <person name="Song H."/>
            <person name="Lee J."/>
            <person name="Lee S.C."/>
            <person name="Kwon J.K."/>
            <person name="Lee H.Y."/>
            <person name="Koo N."/>
            <person name="Hong Y."/>
            <person name="Kim R.W."/>
            <person name="Kang W.H."/>
            <person name="Huh J.H."/>
            <person name="Kang B.C."/>
            <person name="Yang T.J."/>
            <person name="Lee Y.H."/>
            <person name="Bennetzen J.L."/>
            <person name="Choi D."/>
        </authorList>
    </citation>
    <scope>NUCLEOTIDE SEQUENCE [LARGE SCALE GENOMIC DNA]</scope>
    <source>
        <strain evidence="2">cv. PBC81</strain>
    </source>
</reference>
<gene>
    <name evidence="1" type="ORF">CQW23_19562</name>
</gene>
<dbReference type="InterPro" id="IPR007577">
    <property type="entry name" value="GlycoTrfase_DXD_sugar-bd_CS"/>
</dbReference>
<evidence type="ECO:0000313" key="1">
    <source>
        <dbReference type="EMBL" id="PHT40708.1"/>
    </source>
</evidence>
<name>A0A2G2W668_CAPBA</name>
<dbReference type="Pfam" id="PF04488">
    <property type="entry name" value="Gly_transf_sug"/>
    <property type="match status" value="1"/>
</dbReference>
<keyword evidence="2" id="KW-1185">Reference proteome</keyword>
<organism evidence="1 2">
    <name type="scientific">Capsicum baccatum</name>
    <name type="common">Peruvian pepper</name>
    <dbReference type="NCBI Taxonomy" id="33114"/>
    <lineage>
        <taxon>Eukaryota</taxon>
        <taxon>Viridiplantae</taxon>
        <taxon>Streptophyta</taxon>
        <taxon>Embryophyta</taxon>
        <taxon>Tracheophyta</taxon>
        <taxon>Spermatophyta</taxon>
        <taxon>Magnoliopsida</taxon>
        <taxon>eudicotyledons</taxon>
        <taxon>Gunneridae</taxon>
        <taxon>Pentapetalae</taxon>
        <taxon>asterids</taxon>
        <taxon>lamiids</taxon>
        <taxon>Solanales</taxon>
        <taxon>Solanaceae</taxon>
        <taxon>Solanoideae</taxon>
        <taxon>Capsiceae</taxon>
        <taxon>Capsicum</taxon>
    </lineage>
</organism>
<dbReference type="InterPro" id="IPR044789">
    <property type="entry name" value="Put_A1-4-GlycosylTfrase_plant"/>
</dbReference>
<accession>A0A2G2W668</accession>
<dbReference type="STRING" id="33114.A0A2G2W668"/>
<dbReference type="Gene3D" id="3.90.550.20">
    <property type="match status" value="1"/>
</dbReference>
<dbReference type="InterPro" id="IPR029044">
    <property type="entry name" value="Nucleotide-diphossugar_trans"/>
</dbReference>
<evidence type="ECO:0008006" key="3">
    <source>
        <dbReference type="Google" id="ProtNLM"/>
    </source>
</evidence>
<sequence length="106" mass="12036">MPVESWFDDLKNSKRNPGEMPLTQNLSYLIKLVVLYKSGGVYLDKNFIIPKNFSRLRNSLGAQTISANGNWKRLNNAVLIFDKTDLLDIKIELHVSDVWSVLLVGS</sequence>